<accession>A0ABU0IP68</accession>
<feature type="transmembrane region" description="Helical" evidence="1">
    <location>
        <begin position="21"/>
        <end position="41"/>
    </location>
</feature>
<feature type="transmembrane region" description="Helical" evidence="1">
    <location>
        <begin position="53"/>
        <end position="78"/>
    </location>
</feature>
<dbReference type="PANTHER" id="PTHR43591">
    <property type="entry name" value="METHYLTRANSFERASE"/>
    <property type="match status" value="1"/>
</dbReference>
<evidence type="ECO:0000313" key="4">
    <source>
        <dbReference type="Proteomes" id="UP001228905"/>
    </source>
</evidence>
<keyword evidence="1" id="KW-0812">Transmembrane</keyword>
<evidence type="ECO:0000313" key="3">
    <source>
        <dbReference type="EMBL" id="MDQ0463759.1"/>
    </source>
</evidence>
<dbReference type="Proteomes" id="UP001228905">
    <property type="component" value="Unassembled WGS sequence"/>
</dbReference>
<reference evidence="3 4" key="1">
    <citation type="submission" date="2023-07" db="EMBL/GenBank/DDBJ databases">
        <title>Genomic Encyclopedia of Type Strains, Phase IV (KMG-IV): sequencing the most valuable type-strain genomes for metagenomic binning, comparative biology and taxonomic classification.</title>
        <authorList>
            <person name="Goeker M."/>
        </authorList>
    </citation>
    <scope>NUCLEOTIDE SEQUENCE [LARGE SCALE GENOMIC DNA]</scope>
    <source>
        <strain evidence="3 4">DSM 18695</strain>
    </source>
</reference>
<evidence type="ECO:0000259" key="2">
    <source>
        <dbReference type="Pfam" id="PF08241"/>
    </source>
</evidence>
<dbReference type="CDD" id="cd02440">
    <property type="entry name" value="AdoMet_MTases"/>
    <property type="match status" value="1"/>
</dbReference>
<sequence>MSDHQHPHPPHRSAMHGGAHGHLWVVGVVGIAAGAAMMIFLPQLKIASTSLLLFAGFHVVGGIVLLASAWGIGLRGVVRRWLRPGPADRIEFGWGPAWMNGLAIAALVALTVAVVVQLQFPTHWPLAFLAVALAVVLLVGNLIMGGFRRPDQAVLPMVELFQGERPVILDAGCGAGRTTLAVGKILRQGHIVAVDRFDAGYIDEGGRAQLERNLRLAGLEERVTIEAADLTALPFAEGDFDAVVSTHVYDHLGTGKQAGLDEAYRVLKPGGRFLMAVWTPGWSMFAVGNLLSFFLTSKAAWRSMVEKAGFKRLDEGAFNNAWYLLLEKPQPTPAA</sequence>
<dbReference type="Gene3D" id="3.40.50.150">
    <property type="entry name" value="Vaccinia Virus protein VP39"/>
    <property type="match status" value="1"/>
</dbReference>
<keyword evidence="3" id="KW-0808">Transferase</keyword>
<feature type="domain" description="Methyltransferase type 11" evidence="2">
    <location>
        <begin position="169"/>
        <end position="274"/>
    </location>
</feature>
<protein>
    <submittedName>
        <fullName evidence="3">SAM-dependent methyltransferase</fullName>
    </submittedName>
</protein>
<keyword evidence="4" id="KW-1185">Reference proteome</keyword>
<organism evidence="3 4">
    <name type="scientific">Caulobacter ginsengisoli</name>
    <dbReference type="NCBI Taxonomy" id="400775"/>
    <lineage>
        <taxon>Bacteria</taxon>
        <taxon>Pseudomonadati</taxon>
        <taxon>Pseudomonadota</taxon>
        <taxon>Alphaproteobacteria</taxon>
        <taxon>Caulobacterales</taxon>
        <taxon>Caulobacteraceae</taxon>
        <taxon>Caulobacter</taxon>
    </lineage>
</organism>
<dbReference type="GO" id="GO:0008168">
    <property type="term" value="F:methyltransferase activity"/>
    <property type="evidence" value="ECO:0007669"/>
    <property type="project" value="UniProtKB-KW"/>
</dbReference>
<dbReference type="InterPro" id="IPR013216">
    <property type="entry name" value="Methyltransf_11"/>
</dbReference>
<dbReference type="EMBL" id="JAUSVS010000002">
    <property type="protein sequence ID" value="MDQ0463759.1"/>
    <property type="molecule type" value="Genomic_DNA"/>
</dbReference>
<dbReference type="Pfam" id="PF08241">
    <property type="entry name" value="Methyltransf_11"/>
    <property type="match status" value="1"/>
</dbReference>
<feature type="transmembrane region" description="Helical" evidence="1">
    <location>
        <begin position="273"/>
        <end position="295"/>
    </location>
</feature>
<keyword evidence="3" id="KW-0489">Methyltransferase</keyword>
<keyword evidence="1" id="KW-0472">Membrane</keyword>
<evidence type="ECO:0000256" key="1">
    <source>
        <dbReference type="SAM" id="Phobius"/>
    </source>
</evidence>
<dbReference type="RefSeq" id="WP_307347922.1">
    <property type="nucleotide sequence ID" value="NZ_JAUSVS010000002.1"/>
</dbReference>
<dbReference type="GO" id="GO:0032259">
    <property type="term" value="P:methylation"/>
    <property type="evidence" value="ECO:0007669"/>
    <property type="project" value="UniProtKB-KW"/>
</dbReference>
<feature type="transmembrane region" description="Helical" evidence="1">
    <location>
        <begin position="126"/>
        <end position="147"/>
    </location>
</feature>
<feature type="transmembrane region" description="Helical" evidence="1">
    <location>
        <begin position="98"/>
        <end position="120"/>
    </location>
</feature>
<gene>
    <name evidence="3" type="ORF">QO010_001530</name>
</gene>
<keyword evidence="1" id="KW-1133">Transmembrane helix</keyword>
<dbReference type="InterPro" id="IPR029063">
    <property type="entry name" value="SAM-dependent_MTases_sf"/>
</dbReference>
<name>A0ABU0IP68_9CAUL</name>
<proteinExistence type="predicted"/>
<dbReference type="SUPFAM" id="SSF53335">
    <property type="entry name" value="S-adenosyl-L-methionine-dependent methyltransferases"/>
    <property type="match status" value="1"/>
</dbReference>
<comment type="caution">
    <text evidence="3">The sequence shown here is derived from an EMBL/GenBank/DDBJ whole genome shotgun (WGS) entry which is preliminary data.</text>
</comment>